<sequence>MNTDKILELIFYTAPAIVVGLVVFYFLKTWQAEQDKRRYFELQKENQKEALPLRLQAYERMTLFLERISLGNLLLRVKPYNDEVDAYENLLISTIEQEFEHNLAQQIYLSDRAWGVIRASKNATMSIIRKTAMNESVTNSDKLRETILSDLIDRPTPTDAGLAQLKEDVKAFL</sequence>
<dbReference type="HOGENOM" id="CLU_120969_0_0_10"/>
<keyword evidence="1" id="KW-0812">Transmembrane</keyword>
<dbReference type="AlphaFoldDB" id="A3U972"/>
<keyword evidence="1" id="KW-1133">Transmembrane helix</keyword>
<dbReference type="InterPro" id="IPR057695">
    <property type="entry name" value="DUF7935"/>
</dbReference>
<organism evidence="2 3">
    <name type="scientific">Croceibacter atlanticus (strain ATCC BAA-628 / JCM 21780 / CIP 108009 / IAM 15332 / KCTC 12090 / HTCC2559)</name>
    <dbReference type="NCBI Taxonomy" id="216432"/>
    <lineage>
        <taxon>Bacteria</taxon>
        <taxon>Pseudomonadati</taxon>
        <taxon>Bacteroidota</taxon>
        <taxon>Flavobacteriia</taxon>
        <taxon>Flavobacteriales</taxon>
        <taxon>Flavobacteriaceae</taxon>
        <taxon>Croceibacter</taxon>
    </lineage>
</organism>
<feature type="transmembrane region" description="Helical" evidence="1">
    <location>
        <begin position="6"/>
        <end position="27"/>
    </location>
</feature>
<proteinExistence type="predicted"/>
<reference evidence="2 3" key="1">
    <citation type="journal article" date="2010" name="J. Bacteriol.">
        <title>The complete genome sequence of Croceibacter atlanticus HTCC2559T.</title>
        <authorList>
            <person name="Oh H.M."/>
            <person name="Kang I."/>
            <person name="Ferriera S."/>
            <person name="Giovannoni S.J."/>
            <person name="Cho J.C."/>
        </authorList>
    </citation>
    <scope>NUCLEOTIDE SEQUENCE [LARGE SCALE GENOMIC DNA]</scope>
    <source>
        <strain evidence="3">ATCC BAA-628 / HTCC2559 / KCTC 12090</strain>
    </source>
</reference>
<accession>A3U972</accession>
<dbReference type="STRING" id="216432.CA2559_09998"/>
<protein>
    <submittedName>
        <fullName evidence="2">Uncharacterized protein</fullName>
    </submittedName>
</protein>
<dbReference type="EMBL" id="CP002046">
    <property type="protein sequence ID" value="EAP86358.1"/>
    <property type="molecule type" value="Genomic_DNA"/>
</dbReference>
<keyword evidence="3" id="KW-1185">Reference proteome</keyword>
<evidence type="ECO:0000313" key="3">
    <source>
        <dbReference type="Proteomes" id="UP000002297"/>
    </source>
</evidence>
<name>A3U972_CROAH</name>
<dbReference type="GeneID" id="89453744"/>
<dbReference type="KEGG" id="cat:CA2559_09998"/>
<dbReference type="Proteomes" id="UP000002297">
    <property type="component" value="Chromosome"/>
</dbReference>
<evidence type="ECO:0000313" key="2">
    <source>
        <dbReference type="EMBL" id="EAP86358.1"/>
    </source>
</evidence>
<dbReference type="RefSeq" id="WP_013187743.1">
    <property type="nucleotide sequence ID" value="NC_014230.1"/>
</dbReference>
<gene>
    <name evidence="2" type="ordered locus">CA2559_09998</name>
</gene>
<dbReference type="Pfam" id="PF25589">
    <property type="entry name" value="DUF7935"/>
    <property type="match status" value="1"/>
</dbReference>
<dbReference type="eggNOG" id="ENOG502ZBUH">
    <property type="taxonomic scope" value="Bacteria"/>
</dbReference>
<keyword evidence="1" id="KW-0472">Membrane</keyword>
<evidence type="ECO:0000256" key="1">
    <source>
        <dbReference type="SAM" id="Phobius"/>
    </source>
</evidence>